<evidence type="ECO:0000256" key="2">
    <source>
        <dbReference type="PROSITE-ProRule" id="PRU00708"/>
    </source>
</evidence>
<proteinExistence type="predicted"/>
<reference evidence="3" key="1">
    <citation type="submission" date="2021-09" db="EMBL/GenBank/DDBJ databases">
        <title>A high-quality genome of the endoparasitic fungus Hirsutella rhossiliensis with a comparison of Hirsutella genomes reveals transposable elements contributing to genome size variation.</title>
        <authorList>
            <person name="Lin R."/>
            <person name="Jiao Y."/>
            <person name="Sun X."/>
            <person name="Ling J."/>
            <person name="Xie B."/>
            <person name="Cheng X."/>
        </authorList>
    </citation>
    <scope>NUCLEOTIDE SEQUENCE</scope>
    <source>
        <strain evidence="3">HR02</strain>
    </source>
</reference>
<comment type="caution">
    <text evidence="3">The sequence shown here is derived from an EMBL/GenBank/DDBJ whole genome shotgun (WGS) entry which is preliminary data.</text>
</comment>
<keyword evidence="1" id="KW-0677">Repeat</keyword>
<dbReference type="RefSeq" id="XP_044721351.1">
    <property type="nucleotide sequence ID" value="XM_044862737.1"/>
</dbReference>
<organism evidence="3 4">
    <name type="scientific">Hirsutella rhossiliensis</name>
    <dbReference type="NCBI Taxonomy" id="111463"/>
    <lineage>
        <taxon>Eukaryota</taxon>
        <taxon>Fungi</taxon>
        <taxon>Dikarya</taxon>
        <taxon>Ascomycota</taxon>
        <taxon>Pezizomycotina</taxon>
        <taxon>Sordariomycetes</taxon>
        <taxon>Hypocreomycetidae</taxon>
        <taxon>Hypocreales</taxon>
        <taxon>Ophiocordycipitaceae</taxon>
        <taxon>Hirsutella</taxon>
    </lineage>
</organism>
<dbReference type="Pfam" id="PF13041">
    <property type="entry name" value="PPR_2"/>
    <property type="match status" value="1"/>
</dbReference>
<dbReference type="InterPro" id="IPR002885">
    <property type="entry name" value="PPR_rpt"/>
</dbReference>
<evidence type="ECO:0000256" key="1">
    <source>
        <dbReference type="ARBA" id="ARBA00022737"/>
    </source>
</evidence>
<dbReference type="AlphaFoldDB" id="A0A9P8MXD9"/>
<dbReference type="OrthoDB" id="185373at2759"/>
<feature type="repeat" description="PPR" evidence="2">
    <location>
        <begin position="473"/>
        <end position="507"/>
    </location>
</feature>
<evidence type="ECO:0000313" key="3">
    <source>
        <dbReference type="EMBL" id="KAH0963838.1"/>
    </source>
</evidence>
<name>A0A9P8MXD9_9HYPO</name>
<dbReference type="Gene3D" id="1.25.40.10">
    <property type="entry name" value="Tetratricopeptide repeat domain"/>
    <property type="match status" value="2"/>
</dbReference>
<dbReference type="Proteomes" id="UP000824596">
    <property type="component" value="Unassembled WGS sequence"/>
</dbReference>
<dbReference type="EMBL" id="JAIZPD010000004">
    <property type="protein sequence ID" value="KAH0963838.1"/>
    <property type="molecule type" value="Genomic_DNA"/>
</dbReference>
<dbReference type="PROSITE" id="PS51375">
    <property type="entry name" value="PPR"/>
    <property type="match status" value="2"/>
</dbReference>
<dbReference type="InterPro" id="IPR011990">
    <property type="entry name" value="TPR-like_helical_dom_sf"/>
</dbReference>
<keyword evidence="4" id="KW-1185">Reference proteome</keyword>
<protein>
    <submittedName>
        <fullName evidence="3">PPR repeat family domain-containing protein</fullName>
    </submittedName>
</protein>
<evidence type="ECO:0000313" key="4">
    <source>
        <dbReference type="Proteomes" id="UP000824596"/>
    </source>
</evidence>
<feature type="repeat" description="PPR" evidence="2">
    <location>
        <begin position="508"/>
        <end position="542"/>
    </location>
</feature>
<dbReference type="GeneID" id="68353395"/>
<dbReference type="PANTHER" id="PTHR47941">
    <property type="entry name" value="PENTATRICOPEPTIDE REPEAT-CONTAINING PROTEIN 3, MITOCHONDRIAL"/>
    <property type="match status" value="1"/>
</dbReference>
<dbReference type="NCBIfam" id="TIGR00756">
    <property type="entry name" value="PPR"/>
    <property type="match status" value="2"/>
</dbReference>
<accession>A0A9P8MXD9</accession>
<sequence length="581" mass="64730">MLSTMHLCPEKASMVLDATLEPLLPGYAIHDVLLFVVQRFRLEASLTIPERTTKADEMLDLASRIVEDMPLRHVPFGQRTFGLLARKLPCEQASELYTILLRNGWRPHANTLLHFASNFANDRAHKTSAYEIVEALADDGMDLSNARSASVITSLLHCKAPQDGGEDETLPFSPTETLQSLIERGFSPNVINATALVDSLCQQSEVEEAIRLALLFAECGIQLDTKTWVTVFRGAKNSLNVANVIKALEVAKAANAPYVDVLNNLLHTIFCFADAESRERHLPPPWTLPLFTPMLHIYAKKFDLEPLQWWLPDLLPAALAQKSPSQDLVAPAHGQAWAFPHSVVPVVDKIFSSGEQSRLQPNMTTIAIMLRSYIRSLRSPHDLVSSYGFFKSRLEEEGKKGRLARQLIKDQGSLIHDAFILAMTEHQLLARQALQVFGDMLKDHLKTGSANARKARVENGRDVSTAPVHPCPSVLTFTILLRGLMNRGEHILAEQVVQLMDELGIKANLVTWNTLIKGYASLQNVKRTVATLQDMEAVGFHSDAFTYKAFARLQNQAKALKMLESIIDENKRTMMGEGPHQ</sequence>
<gene>
    <name evidence="3" type="ORF">HRG_04266</name>
</gene>